<accession>A0ABP9X978</accession>
<proteinExistence type="predicted"/>
<gene>
    <name evidence="1" type="ORF">Hgul01_05236</name>
</gene>
<evidence type="ECO:0000313" key="1">
    <source>
        <dbReference type="EMBL" id="GAA5531411.1"/>
    </source>
</evidence>
<organism evidence="1 2">
    <name type="scientific">Herpetosiphon gulosus</name>
    <dbReference type="NCBI Taxonomy" id="1973496"/>
    <lineage>
        <taxon>Bacteria</taxon>
        <taxon>Bacillati</taxon>
        <taxon>Chloroflexota</taxon>
        <taxon>Chloroflexia</taxon>
        <taxon>Herpetosiphonales</taxon>
        <taxon>Herpetosiphonaceae</taxon>
        <taxon>Herpetosiphon</taxon>
    </lineage>
</organism>
<keyword evidence="2" id="KW-1185">Reference proteome</keyword>
<name>A0ABP9X978_9CHLR</name>
<sequence>MLPTYWLSVRRIDRTILHAWYAAYGYTLWREADDFMATFGMLTIDATTYSDTPIPHVALADEDQRYPYYFRRWNAAGFAITVDPHTIPDFSDVLPVWDRNPMLQTRDDAIPIGTCLTPFEPIPMPLIFHRHGGLMTVHKLYNVDTIALKGV</sequence>
<dbReference type="EMBL" id="BAABRU010000048">
    <property type="protein sequence ID" value="GAA5531411.1"/>
    <property type="molecule type" value="Genomic_DNA"/>
</dbReference>
<evidence type="ECO:0000313" key="2">
    <source>
        <dbReference type="Proteomes" id="UP001428290"/>
    </source>
</evidence>
<reference evidence="1 2" key="1">
    <citation type="submission" date="2024-02" db="EMBL/GenBank/DDBJ databases">
        <title>Herpetosiphon gulosus NBRC 112829.</title>
        <authorList>
            <person name="Ichikawa N."/>
            <person name="Katano-Makiyama Y."/>
            <person name="Hidaka K."/>
        </authorList>
    </citation>
    <scope>NUCLEOTIDE SEQUENCE [LARGE SCALE GENOMIC DNA]</scope>
    <source>
        <strain evidence="1 2">NBRC 112829</strain>
    </source>
</reference>
<dbReference type="Proteomes" id="UP001428290">
    <property type="component" value="Unassembled WGS sequence"/>
</dbReference>
<comment type="caution">
    <text evidence="1">The sequence shown here is derived from an EMBL/GenBank/DDBJ whole genome shotgun (WGS) entry which is preliminary data.</text>
</comment>
<protein>
    <submittedName>
        <fullName evidence="1">Uncharacterized protein</fullName>
    </submittedName>
</protein>